<keyword evidence="1" id="KW-0479">Metal-binding</keyword>
<proteinExistence type="predicted"/>
<evidence type="ECO:0000256" key="2">
    <source>
        <dbReference type="ARBA" id="ARBA00022771"/>
    </source>
</evidence>
<keyword evidence="3" id="KW-0862">Zinc</keyword>
<dbReference type="GO" id="GO:0008270">
    <property type="term" value="F:zinc ion binding"/>
    <property type="evidence" value="ECO:0007669"/>
    <property type="project" value="UniProtKB-KW"/>
</dbReference>
<dbReference type="EMBL" id="AWSO01000151">
    <property type="protein sequence ID" value="ESK94176.1"/>
    <property type="molecule type" value="Genomic_DNA"/>
</dbReference>
<evidence type="ECO:0000259" key="5">
    <source>
        <dbReference type="PROSITE" id="PS50865"/>
    </source>
</evidence>
<dbReference type="AlphaFoldDB" id="V2XMX4"/>
<dbReference type="HOGENOM" id="CLU_1768570_0_0_1"/>
<gene>
    <name evidence="6" type="ORF">Moror_8376</name>
</gene>
<dbReference type="Proteomes" id="UP000017559">
    <property type="component" value="Unassembled WGS sequence"/>
</dbReference>
<keyword evidence="7" id="KW-1185">Reference proteome</keyword>
<evidence type="ECO:0000256" key="3">
    <source>
        <dbReference type="ARBA" id="ARBA00022833"/>
    </source>
</evidence>
<accession>V2XMX4</accession>
<dbReference type="OrthoDB" id="2836556at2759"/>
<evidence type="ECO:0000313" key="7">
    <source>
        <dbReference type="Proteomes" id="UP000017559"/>
    </source>
</evidence>
<dbReference type="Gene3D" id="6.10.140.2220">
    <property type="match status" value="1"/>
</dbReference>
<keyword evidence="2 4" id="KW-0863">Zinc-finger</keyword>
<dbReference type="Pfam" id="PF01753">
    <property type="entry name" value="zf-MYND"/>
    <property type="match status" value="1"/>
</dbReference>
<evidence type="ECO:0000256" key="1">
    <source>
        <dbReference type="ARBA" id="ARBA00022723"/>
    </source>
</evidence>
<dbReference type="KEGG" id="mrr:Moror_8376"/>
<organism evidence="6 7">
    <name type="scientific">Moniliophthora roreri (strain MCA 2997)</name>
    <name type="common">Cocoa frosty pod rot fungus</name>
    <name type="synonym">Crinipellis roreri</name>
    <dbReference type="NCBI Taxonomy" id="1381753"/>
    <lineage>
        <taxon>Eukaryota</taxon>
        <taxon>Fungi</taxon>
        <taxon>Dikarya</taxon>
        <taxon>Basidiomycota</taxon>
        <taxon>Agaricomycotina</taxon>
        <taxon>Agaricomycetes</taxon>
        <taxon>Agaricomycetidae</taxon>
        <taxon>Agaricales</taxon>
        <taxon>Marasmiineae</taxon>
        <taxon>Marasmiaceae</taxon>
        <taxon>Moniliophthora</taxon>
    </lineage>
</organism>
<dbReference type="PROSITE" id="PS50865">
    <property type="entry name" value="ZF_MYND_2"/>
    <property type="match status" value="1"/>
</dbReference>
<sequence length="149" mass="17105">MTLLHRGDMHVIDLSKLSPFAKLFKSGLQGGPYFSTEGRETRLTFKTLEDVTLDNCLAFARAYPDPPFDYFNPRPIDSTFTVLEKCRTCGKLENEESKLFRCSKCSTERRSRSALYCSKDCQRADWKARHKEEHAGVREWDLGATIDVT</sequence>
<dbReference type="SUPFAM" id="SSF144232">
    <property type="entry name" value="HIT/MYND zinc finger-like"/>
    <property type="match status" value="1"/>
</dbReference>
<evidence type="ECO:0000256" key="4">
    <source>
        <dbReference type="PROSITE-ProRule" id="PRU00134"/>
    </source>
</evidence>
<name>V2XMX4_MONRO</name>
<dbReference type="InterPro" id="IPR002893">
    <property type="entry name" value="Znf_MYND"/>
</dbReference>
<protein>
    <recommendedName>
        <fullName evidence="5">MYND-type domain-containing protein</fullName>
    </recommendedName>
</protein>
<comment type="caution">
    <text evidence="6">The sequence shown here is derived from an EMBL/GenBank/DDBJ whole genome shotgun (WGS) entry which is preliminary data.</text>
</comment>
<feature type="domain" description="MYND-type" evidence="5">
    <location>
        <begin position="86"/>
        <end position="134"/>
    </location>
</feature>
<evidence type="ECO:0000313" key="6">
    <source>
        <dbReference type="EMBL" id="ESK94176.1"/>
    </source>
</evidence>
<reference evidence="6 7" key="1">
    <citation type="journal article" date="2014" name="BMC Genomics">
        <title>Genome and secretome analysis of the hemibiotrophic fungal pathogen, Moniliophthora roreri, which causes frosty pod rot disease of cacao: mechanisms of the biotrophic and necrotrophic phases.</title>
        <authorList>
            <person name="Meinhardt L.W."/>
            <person name="Costa G.G.L."/>
            <person name="Thomazella D.P.T."/>
            <person name="Teixeira P.J.P.L."/>
            <person name="Carazzolle M.F."/>
            <person name="Schuster S.C."/>
            <person name="Carlson J.E."/>
            <person name="Guiltinan M.J."/>
            <person name="Mieczkowski P."/>
            <person name="Farmer A."/>
            <person name="Ramaraj T."/>
            <person name="Crozier J."/>
            <person name="Davis R.E."/>
            <person name="Shao J."/>
            <person name="Melnick R.L."/>
            <person name="Pereira G.A.G."/>
            <person name="Bailey B.A."/>
        </authorList>
    </citation>
    <scope>NUCLEOTIDE SEQUENCE [LARGE SCALE GENOMIC DNA]</scope>
    <source>
        <strain evidence="6 7">MCA 2997</strain>
    </source>
</reference>